<keyword evidence="1" id="KW-0808">Transferase</keyword>
<name>A0AAD1RZ21_PELCU</name>
<proteinExistence type="predicted"/>
<dbReference type="Proteomes" id="UP001295444">
    <property type="component" value="Chromosome 04"/>
</dbReference>
<keyword evidence="3" id="KW-0472">Membrane</keyword>
<keyword evidence="6" id="KW-1185">Reference proteome</keyword>
<dbReference type="EMBL" id="OW240915">
    <property type="protein sequence ID" value="CAH2284458.1"/>
    <property type="molecule type" value="Genomic_DNA"/>
</dbReference>
<evidence type="ECO:0000313" key="5">
    <source>
        <dbReference type="EMBL" id="CAH2284458.1"/>
    </source>
</evidence>
<feature type="domain" description="TRAM" evidence="4">
    <location>
        <begin position="20"/>
        <end position="82"/>
    </location>
</feature>
<dbReference type="Pfam" id="PF01938">
    <property type="entry name" value="TRAM"/>
    <property type="match status" value="1"/>
</dbReference>
<dbReference type="GO" id="GO:0005783">
    <property type="term" value="C:endoplasmic reticulum"/>
    <property type="evidence" value="ECO:0007669"/>
    <property type="project" value="TreeGrafter"/>
</dbReference>
<evidence type="ECO:0000256" key="1">
    <source>
        <dbReference type="ARBA" id="ARBA00022679"/>
    </source>
</evidence>
<feature type="transmembrane region" description="Helical" evidence="3">
    <location>
        <begin position="142"/>
        <end position="163"/>
    </location>
</feature>
<organism evidence="5 6">
    <name type="scientific">Pelobates cultripes</name>
    <name type="common">Western spadefoot toad</name>
    <dbReference type="NCBI Taxonomy" id="61616"/>
    <lineage>
        <taxon>Eukaryota</taxon>
        <taxon>Metazoa</taxon>
        <taxon>Chordata</taxon>
        <taxon>Craniata</taxon>
        <taxon>Vertebrata</taxon>
        <taxon>Euteleostomi</taxon>
        <taxon>Amphibia</taxon>
        <taxon>Batrachia</taxon>
        <taxon>Anura</taxon>
        <taxon>Pelobatoidea</taxon>
        <taxon>Pelobatidae</taxon>
        <taxon>Pelobates</taxon>
    </lineage>
</organism>
<dbReference type="AlphaFoldDB" id="A0AAD1RZ21"/>
<dbReference type="PROSITE" id="PS50926">
    <property type="entry name" value="TRAM"/>
    <property type="match status" value="1"/>
</dbReference>
<dbReference type="PANTHER" id="PTHR11918:SF45">
    <property type="entry name" value="THREONYLCARBAMOYLADENOSINE TRNA METHYLTHIOTRANSFERASE"/>
    <property type="match status" value="1"/>
</dbReference>
<evidence type="ECO:0000256" key="2">
    <source>
        <dbReference type="SAM" id="MobiDB-lite"/>
    </source>
</evidence>
<evidence type="ECO:0000259" key="4">
    <source>
        <dbReference type="PROSITE" id="PS50926"/>
    </source>
</evidence>
<dbReference type="PANTHER" id="PTHR11918">
    <property type="entry name" value="RADICAL SAM PROTEINS"/>
    <property type="match status" value="1"/>
</dbReference>
<sequence>MVLNLHVRLLHYGTSRESVSPLIGQTQQVLVTEESFDSQYFVAHNRFYEQVLVPKESAFMGKMVEVNIYEAGKHFMKGSPLLHSKLYTPSISTPLAKGKVSGLTEDFKEQLSNGSNSPPKTSAGAENSVPKTSGQTGDKLKFLYFIIALFVAFFAFFMGKNILGYKSNILNM</sequence>
<reference evidence="5" key="1">
    <citation type="submission" date="2022-03" db="EMBL/GenBank/DDBJ databases">
        <authorList>
            <person name="Alioto T."/>
            <person name="Alioto T."/>
            <person name="Gomez Garrido J."/>
        </authorList>
    </citation>
    <scope>NUCLEOTIDE SEQUENCE</scope>
</reference>
<feature type="compositionally biased region" description="Polar residues" evidence="2">
    <location>
        <begin position="110"/>
        <end position="120"/>
    </location>
</feature>
<keyword evidence="3" id="KW-0812">Transmembrane</keyword>
<gene>
    <name evidence="5" type="ORF">PECUL_23A042558</name>
</gene>
<keyword evidence="3" id="KW-1133">Transmembrane helix</keyword>
<dbReference type="GO" id="GO:0035598">
    <property type="term" value="F:tRNA (N(6)-L-threonylcarbamoyladenosine(37)-C(2))-methylthiotransferase activity"/>
    <property type="evidence" value="ECO:0007669"/>
    <property type="project" value="TreeGrafter"/>
</dbReference>
<protein>
    <submittedName>
        <fullName evidence="5">Threonylcarbamoyladenosine tRNA methylthiotransferase isoform X1</fullName>
    </submittedName>
</protein>
<evidence type="ECO:0000313" key="6">
    <source>
        <dbReference type="Proteomes" id="UP001295444"/>
    </source>
</evidence>
<feature type="region of interest" description="Disordered" evidence="2">
    <location>
        <begin position="109"/>
        <end position="135"/>
    </location>
</feature>
<evidence type="ECO:0000256" key="3">
    <source>
        <dbReference type="SAM" id="Phobius"/>
    </source>
</evidence>
<accession>A0AAD1RZ21</accession>
<dbReference type="InterPro" id="IPR002792">
    <property type="entry name" value="TRAM_dom"/>
</dbReference>